<name>A0A6J5NU41_9CAUD</name>
<dbReference type="EMBL" id="LR796727">
    <property type="protein sequence ID" value="CAB4162497.1"/>
    <property type="molecule type" value="Genomic_DNA"/>
</dbReference>
<protein>
    <submittedName>
        <fullName evidence="1">Uncharacterized protein</fullName>
    </submittedName>
</protein>
<gene>
    <name evidence="1" type="ORF">UFOVP786_60</name>
</gene>
<reference evidence="1" key="1">
    <citation type="submission" date="2020-04" db="EMBL/GenBank/DDBJ databases">
        <authorList>
            <person name="Chiriac C."/>
            <person name="Salcher M."/>
            <person name="Ghai R."/>
            <person name="Kavagutti S V."/>
        </authorList>
    </citation>
    <scope>NUCLEOTIDE SEQUENCE</scope>
</reference>
<accession>A0A6J5NU41</accession>
<sequence>MLVANGFTRDEAAWMPLGVLWSESHLVQRRVRQAHATDAILFHAAAVDVLSTNSSHFKTTLERLTNG</sequence>
<organism evidence="1">
    <name type="scientific">uncultured Caudovirales phage</name>
    <dbReference type="NCBI Taxonomy" id="2100421"/>
    <lineage>
        <taxon>Viruses</taxon>
        <taxon>Duplodnaviria</taxon>
        <taxon>Heunggongvirae</taxon>
        <taxon>Uroviricota</taxon>
        <taxon>Caudoviricetes</taxon>
        <taxon>Peduoviridae</taxon>
        <taxon>Maltschvirus</taxon>
        <taxon>Maltschvirus maltsch</taxon>
    </lineage>
</organism>
<proteinExistence type="predicted"/>
<evidence type="ECO:0000313" key="1">
    <source>
        <dbReference type="EMBL" id="CAB4162497.1"/>
    </source>
</evidence>